<evidence type="ECO:0000313" key="2">
    <source>
        <dbReference type="Proteomes" id="UP000053766"/>
    </source>
</evidence>
<evidence type="ECO:0000313" key="1">
    <source>
        <dbReference type="EMBL" id="KJH49844.1"/>
    </source>
</evidence>
<dbReference type="Proteomes" id="UP000053766">
    <property type="component" value="Unassembled WGS sequence"/>
</dbReference>
<name>A0A0D8Y1D0_DICVI</name>
<gene>
    <name evidence="1" type="ORF">DICVIV_04028</name>
</gene>
<dbReference type="OrthoDB" id="5840263at2759"/>
<reference evidence="2" key="2">
    <citation type="journal article" date="2016" name="Sci. Rep.">
        <title>Dictyocaulus viviparus genome, variome and transcriptome elucidate lungworm biology and support future intervention.</title>
        <authorList>
            <person name="McNulty S.N."/>
            <person name="Strube C."/>
            <person name="Rosa B.A."/>
            <person name="Martin J.C."/>
            <person name="Tyagi R."/>
            <person name="Choi Y.J."/>
            <person name="Wang Q."/>
            <person name="Hallsworth Pepin K."/>
            <person name="Zhang X."/>
            <person name="Ozersky P."/>
            <person name="Wilson R.K."/>
            <person name="Sternberg P.W."/>
            <person name="Gasser R.B."/>
            <person name="Mitreva M."/>
        </authorList>
    </citation>
    <scope>NUCLEOTIDE SEQUENCE [LARGE SCALE GENOMIC DNA]</scope>
    <source>
        <strain evidence="2">HannoverDv2000</strain>
    </source>
</reference>
<keyword evidence="2" id="KW-1185">Reference proteome</keyword>
<dbReference type="AlphaFoldDB" id="A0A0D8Y1D0"/>
<organism evidence="1 2">
    <name type="scientific">Dictyocaulus viviparus</name>
    <name type="common">Bovine lungworm</name>
    <dbReference type="NCBI Taxonomy" id="29172"/>
    <lineage>
        <taxon>Eukaryota</taxon>
        <taxon>Metazoa</taxon>
        <taxon>Ecdysozoa</taxon>
        <taxon>Nematoda</taxon>
        <taxon>Chromadorea</taxon>
        <taxon>Rhabditida</taxon>
        <taxon>Rhabditina</taxon>
        <taxon>Rhabditomorpha</taxon>
        <taxon>Strongyloidea</taxon>
        <taxon>Metastrongylidae</taxon>
        <taxon>Dictyocaulus</taxon>
    </lineage>
</organism>
<accession>A0A0D8Y1D0</accession>
<sequence>MGKIQKESRKRIYDIVNNVTHHSQAVIELLRTVDPELQQLERQLGLLNMKFCTYYEHFAFNKQLRKHAEQILDNFDLSTGKTIDEAASEAPPLLRTKVRLYQIRWRKAIASSRWQKDFEEASKNLANVHECYERFKHESKTKKDQLDICRKILIATANFSDEMKEDLIGLSDIDIMEKIRSEIGMILLRNSISRSRSTSLSSDESCWDNLLSCNYDNIVPSQNSQHHSTL</sequence>
<proteinExistence type="predicted"/>
<dbReference type="EMBL" id="KN716222">
    <property type="protein sequence ID" value="KJH49844.1"/>
    <property type="molecule type" value="Genomic_DNA"/>
</dbReference>
<protein>
    <submittedName>
        <fullName evidence="1">Uncharacterized protein</fullName>
    </submittedName>
</protein>
<reference evidence="1 2" key="1">
    <citation type="submission" date="2013-11" db="EMBL/GenBank/DDBJ databases">
        <title>Draft genome of the bovine lungworm Dictyocaulus viviparus.</title>
        <authorList>
            <person name="Mitreva M."/>
        </authorList>
    </citation>
    <scope>NUCLEOTIDE SEQUENCE [LARGE SCALE GENOMIC DNA]</scope>
    <source>
        <strain evidence="1 2">HannoverDv2000</strain>
    </source>
</reference>